<feature type="transmembrane region" description="Helical" evidence="2">
    <location>
        <begin position="12"/>
        <end position="33"/>
    </location>
</feature>
<feature type="compositionally biased region" description="Basic residues" evidence="1">
    <location>
        <begin position="576"/>
        <end position="586"/>
    </location>
</feature>
<keyword evidence="2" id="KW-0812">Transmembrane</keyword>
<keyword evidence="2" id="KW-0472">Membrane</keyword>
<evidence type="ECO:0000256" key="2">
    <source>
        <dbReference type="SAM" id="Phobius"/>
    </source>
</evidence>
<keyword evidence="2" id="KW-1133">Transmembrane helix</keyword>
<feature type="transmembrane region" description="Helical" evidence="2">
    <location>
        <begin position="198"/>
        <end position="223"/>
    </location>
</feature>
<comment type="caution">
    <text evidence="3">The sequence shown here is derived from an EMBL/GenBank/DDBJ whole genome shotgun (WGS) entry which is preliminary data.</text>
</comment>
<dbReference type="AlphaFoldDB" id="A0A1Y2C982"/>
<dbReference type="Proteomes" id="UP000193642">
    <property type="component" value="Unassembled WGS sequence"/>
</dbReference>
<evidence type="ECO:0000313" key="3">
    <source>
        <dbReference type="EMBL" id="ORY43414.1"/>
    </source>
</evidence>
<name>A0A1Y2C982_9FUNG</name>
<proteinExistence type="predicted"/>
<evidence type="ECO:0000313" key="4">
    <source>
        <dbReference type="Proteomes" id="UP000193642"/>
    </source>
</evidence>
<feature type="transmembrane region" description="Helical" evidence="2">
    <location>
        <begin position="126"/>
        <end position="147"/>
    </location>
</feature>
<feature type="region of interest" description="Disordered" evidence="1">
    <location>
        <begin position="296"/>
        <end position="327"/>
    </location>
</feature>
<organism evidence="3 4">
    <name type="scientific">Rhizoclosmatium globosum</name>
    <dbReference type="NCBI Taxonomy" id="329046"/>
    <lineage>
        <taxon>Eukaryota</taxon>
        <taxon>Fungi</taxon>
        <taxon>Fungi incertae sedis</taxon>
        <taxon>Chytridiomycota</taxon>
        <taxon>Chytridiomycota incertae sedis</taxon>
        <taxon>Chytridiomycetes</taxon>
        <taxon>Chytridiales</taxon>
        <taxon>Chytriomycetaceae</taxon>
        <taxon>Rhizoclosmatium</taxon>
    </lineage>
</organism>
<feature type="transmembrane region" description="Helical" evidence="2">
    <location>
        <begin position="235"/>
        <end position="254"/>
    </location>
</feature>
<dbReference type="EMBL" id="MCGO01000025">
    <property type="protein sequence ID" value="ORY43414.1"/>
    <property type="molecule type" value="Genomic_DNA"/>
</dbReference>
<sequence>MTFQLDFASLRYMAYGLIGASTFILVALSFFLLRYETSGFRANPINTLLLLMSASVVGISCCEAALIQKGFIPHNEQLVALINPLQTFFASSFIWLYIQFSWQRSESAVIEIYPRRKKYFRRVAKLSPYLCYLATISEAVHSILSIYTDSVLASNYQYANIAVNAAVGLLAVLFDAILLITFIKYLQSTEYDSKIDESFLIISWYGAGAIVFALSAFCFYIPGVIGINNDIESEFFLNIVYTSFLAIVIALFAMKVQLFRSKARREGEQRTKLENAIGKEGVEQLLAKQEIMRNSVTGRSGDGSSNVRSSVAGRRSGSGSDSRSSVTSATISRGSIICPVNNSRMSFVRESITSRISIAPPVPARTSVTKPEQALSRGSIVESNRPMVMINSRSTSIGYDLPSTRSRRGSLSRQSITPSQQEEQELVQLVKQTSRRGSVSAPKDTDNEAISAARRLSSEIVQAELEDVVQSFVANDRSSIAKQGRQNSVTRRPSFSGKNLLPIDDRHLELNVHNVVVDIPSVREKAETDRTRRSRQSTASLTSSYGKHNVEPLTHGSTFPKNSDSDESFPAEHLNQKRGQKTRRRSISLESSRIGLPPGK</sequence>
<gene>
    <name evidence="3" type="ORF">BCR33DRAFT_261390</name>
</gene>
<evidence type="ECO:0000256" key="1">
    <source>
        <dbReference type="SAM" id="MobiDB-lite"/>
    </source>
</evidence>
<feature type="transmembrane region" description="Helical" evidence="2">
    <location>
        <begin position="159"/>
        <end position="186"/>
    </location>
</feature>
<feature type="region of interest" description="Disordered" evidence="1">
    <location>
        <begin position="525"/>
        <end position="600"/>
    </location>
</feature>
<reference evidence="3 4" key="1">
    <citation type="submission" date="2016-07" db="EMBL/GenBank/DDBJ databases">
        <title>Pervasive Adenine N6-methylation of Active Genes in Fungi.</title>
        <authorList>
            <consortium name="DOE Joint Genome Institute"/>
            <person name="Mondo S.J."/>
            <person name="Dannebaum R.O."/>
            <person name="Kuo R.C."/>
            <person name="Labutti K."/>
            <person name="Haridas S."/>
            <person name="Kuo A."/>
            <person name="Salamov A."/>
            <person name="Ahrendt S.R."/>
            <person name="Lipzen A."/>
            <person name="Sullivan W."/>
            <person name="Andreopoulos W.B."/>
            <person name="Clum A."/>
            <person name="Lindquist E."/>
            <person name="Daum C."/>
            <person name="Ramamoorthy G.K."/>
            <person name="Gryganskyi A."/>
            <person name="Culley D."/>
            <person name="Magnuson J.K."/>
            <person name="James T.Y."/>
            <person name="O'Malley M.A."/>
            <person name="Stajich J.E."/>
            <person name="Spatafora J.W."/>
            <person name="Visel A."/>
            <person name="Grigoriev I.V."/>
        </authorList>
    </citation>
    <scope>NUCLEOTIDE SEQUENCE [LARGE SCALE GENOMIC DNA]</scope>
    <source>
        <strain evidence="3 4">JEL800</strain>
    </source>
</reference>
<feature type="compositionally biased region" description="Low complexity" evidence="1">
    <location>
        <begin position="303"/>
        <end position="327"/>
    </location>
</feature>
<feature type="compositionally biased region" description="Polar residues" evidence="1">
    <location>
        <begin position="536"/>
        <end position="546"/>
    </location>
</feature>
<protein>
    <submittedName>
        <fullName evidence="3">Uncharacterized protein</fullName>
    </submittedName>
</protein>
<feature type="transmembrane region" description="Helical" evidence="2">
    <location>
        <begin position="45"/>
        <end position="66"/>
    </location>
</feature>
<dbReference type="OrthoDB" id="10679372at2759"/>
<feature type="region of interest" description="Disordered" evidence="1">
    <location>
        <begin position="396"/>
        <end position="423"/>
    </location>
</feature>
<feature type="compositionally biased region" description="Polar residues" evidence="1">
    <location>
        <begin position="481"/>
        <end position="497"/>
    </location>
</feature>
<keyword evidence="4" id="KW-1185">Reference proteome</keyword>
<feature type="transmembrane region" description="Helical" evidence="2">
    <location>
        <begin position="78"/>
        <end position="98"/>
    </location>
</feature>
<feature type="region of interest" description="Disordered" evidence="1">
    <location>
        <begin position="481"/>
        <end position="501"/>
    </location>
</feature>
<accession>A0A1Y2C982</accession>